<organism evidence="1">
    <name type="scientific">uncultured Caudovirales phage</name>
    <dbReference type="NCBI Taxonomy" id="2100421"/>
    <lineage>
        <taxon>Viruses</taxon>
        <taxon>Duplodnaviria</taxon>
        <taxon>Heunggongvirae</taxon>
        <taxon>Uroviricota</taxon>
        <taxon>Caudoviricetes</taxon>
        <taxon>Peduoviridae</taxon>
        <taxon>Maltschvirus</taxon>
        <taxon>Maltschvirus maltsch</taxon>
    </lineage>
</organism>
<dbReference type="EMBL" id="LR796238">
    <property type="protein sequence ID" value="CAB4130420.1"/>
    <property type="molecule type" value="Genomic_DNA"/>
</dbReference>
<name>A0A6J5LBW4_9CAUD</name>
<reference evidence="1" key="1">
    <citation type="submission" date="2020-04" db="EMBL/GenBank/DDBJ databases">
        <authorList>
            <person name="Chiriac C."/>
            <person name="Salcher M."/>
            <person name="Ghai R."/>
            <person name="Kavagutti S V."/>
        </authorList>
    </citation>
    <scope>NUCLEOTIDE SEQUENCE</scope>
</reference>
<evidence type="ECO:0000313" key="1">
    <source>
        <dbReference type="EMBL" id="CAB4130420.1"/>
    </source>
</evidence>
<protein>
    <submittedName>
        <fullName evidence="1">Uncharacterized protein</fullName>
    </submittedName>
</protein>
<gene>
    <name evidence="1" type="ORF">UFOVP119_44</name>
</gene>
<sequence length="118" mass="12463">MSALSRLQGFAAMYDAMYGAGHGKPIRLHLQDADLVDLHDDPANPLSGQGKAAVALLKAHINSGRPVGAGRAAWDATLATRRDAVWAKLAQTKIAGVLINRDDSDPPMVVPGTKRGQK</sequence>
<proteinExistence type="predicted"/>
<accession>A0A6J5LBW4</accession>